<dbReference type="InterPro" id="IPR003043">
    <property type="entry name" value="Uropor_MeTrfase_CS"/>
</dbReference>
<dbReference type="SUPFAM" id="SSF75615">
    <property type="entry name" value="Siroheme synthase middle domains-like"/>
    <property type="match status" value="1"/>
</dbReference>
<reference evidence="21 22" key="2">
    <citation type="submission" date="2020-02" db="EMBL/GenBank/DDBJ databases">
        <authorList>
            <person name="Sun Q."/>
            <person name="Inoue M."/>
        </authorList>
    </citation>
    <scope>NUCLEOTIDE SEQUENCE [LARGE SCALE GENOMIC DNA]</scope>
    <source>
        <strain evidence="21 22">KCTC 22478</strain>
    </source>
</reference>
<evidence type="ECO:0000256" key="12">
    <source>
        <dbReference type="ARBA" id="ARBA00025705"/>
    </source>
</evidence>
<keyword evidence="10" id="KW-0627">Porphyrin biosynthesis</keyword>
<dbReference type="FunFam" id="3.40.1010.10:FF:000001">
    <property type="entry name" value="Siroheme synthase"/>
    <property type="match status" value="1"/>
</dbReference>
<feature type="domain" description="Sirohaem synthase dimerisation" evidence="18">
    <location>
        <begin position="130"/>
        <end position="186"/>
    </location>
</feature>
<evidence type="ECO:0000259" key="17">
    <source>
        <dbReference type="Pfam" id="PF00590"/>
    </source>
</evidence>
<keyword evidence="11" id="KW-0511">Multifunctional enzyme</keyword>
<dbReference type="InterPro" id="IPR019478">
    <property type="entry name" value="Sirohaem_synthase_dimer_dom"/>
</dbReference>
<dbReference type="EMBL" id="JAAVUP010000007">
    <property type="protein sequence ID" value="NKE19035.1"/>
    <property type="molecule type" value="Genomic_DNA"/>
</dbReference>
<feature type="active site" description="Proton acceptor" evidence="15">
    <location>
        <position position="227"/>
    </location>
</feature>
<dbReference type="InterPro" id="IPR035996">
    <property type="entry name" value="4pyrrol_Methylase_sf"/>
</dbReference>
<keyword evidence="6" id="KW-0949">S-adenosyl-L-methionine</keyword>
<dbReference type="InterPro" id="IPR006366">
    <property type="entry name" value="CobA/CysG_C"/>
</dbReference>
<protein>
    <submittedName>
        <fullName evidence="20">Uroporphyrinogen-III C-methyltransferase</fullName>
        <ecNumber evidence="20">2.1.1.107</ecNumber>
    </submittedName>
</protein>
<feature type="compositionally biased region" description="Low complexity" evidence="16">
    <location>
        <begin position="464"/>
        <end position="474"/>
    </location>
</feature>
<dbReference type="EC" id="2.1.1.107" evidence="20"/>
<evidence type="ECO:0000256" key="10">
    <source>
        <dbReference type="ARBA" id="ARBA00023244"/>
    </source>
</evidence>
<evidence type="ECO:0000256" key="11">
    <source>
        <dbReference type="ARBA" id="ARBA00023268"/>
    </source>
</evidence>
<comment type="pathway">
    <text evidence="1">Porphyrin-containing compound metabolism; siroheme biosynthesis; sirohydrochlorin from precorrin-2: step 1/1.</text>
</comment>
<dbReference type="Proteomes" id="UP001138708">
    <property type="component" value="Unassembled WGS sequence"/>
</dbReference>
<dbReference type="Gene3D" id="1.10.8.210">
    <property type="entry name" value="Sirohaem synthase, dimerisation domain"/>
    <property type="match status" value="1"/>
</dbReference>
<evidence type="ECO:0000259" key="19">
    <source>
        <dbReference type="Pfam" id="PF14824"/>
    </source>
</evidence>
<evidence type="ECO:0000256" key="6">
    <source>
        <dbReference type="ARBA" id="ARBA00022691"/>
    </source>
</evidence>
<reference evidence="20" key="3">
    <citation type="journal article" date="2021" name="Syst. Appl. Microbiol.">
        <title>Roseomonas hellenica sp. nov., isolated from roots of wild-growing Alkanna tinctoria.</title>
        <authorList>
            <person name="Rat A."/>
            <person name="Naranjo H.D."/>
            <person name="Lebbe L."/>
            <person name="Cnockaert M."/>
            <person name="Krigas N."/>
            <person name="Grigoriadou K."/>
            <person name="Maloupa E."/>
            <person name="Willems A."/>
        </authorList>
    </citation>
    <scope>NUCLEOTIDE SEQUENCE</scope>
    <source>
        <strain evidence="20">LMG 31161</strain>
    </source>
</reference>
<dbReference type="InterPro" id="IPR036291">
    <property type="entry name" value="NAD(P)-bd_dom_sf"/>
</dbReference>
<keyword evidence="8" id="KW-0520">NAD</keyword>
<evidence type="ECO:0000259" key="18">
    <source>
        <dbReference type="Pfam" id="PF10414"/>
    </source>
</evidence>
<name>A0A9X9WKD1_9PROT</name>
<dbReference type="InterPro" id="IPR006367">
    <property type="entry name" value="Sirohaem_synthase_N"/>
</dbReference>
<feature type="domain" description="Tetrapyrrole methylase" evidence="17">
    <location>
        <begin position="196"/>
        <end position="406"/>
    </location>
</feature>
<dbReference type="InterPro" id="IPR028281">
    <property type="entry name" value="Sirohaem_synthase_central"/>
</dbReference>
<evidence type="ECO:0000256" key="7">
    <source>
        <dbReference type="ARBA" id="ARBA00023002"/>
    </source>
</evidence>
<keyword evidence="3" id="KW-0169">Cobalamin biosynthesis</keyword>
<comment type="caution">
    <text evidence="20">The sequence shown here is derived from an EMBL/GenBank/DDBJ whole genome shotgun (WGS) entry which is preliminary data.</text>
</comment>
<dbReference type="GO" id="GO:0051287">
    <property type="term" value="F:NAD binding"/>
    <property type="evidence" value="ECO:0007669"/>
    <property type="project" value="InterPro"/>
</dbReference>
<dbReference type="InterPro" id="IPR014776">
    <property type="entry name" value="4pyrrole_Mease_sub2"/>
</dbReference>
<dbReference type="Pfam" id="PF13241">
    <property type="entry name" value="NAD_binding_7"/>
    <property type="match status" value="2"/>
</dbReference>
<dbReference type="AlphaFoldDB" id="A0A9X9WKD1"/>
<keyword evidence="4 20" id="KW-0489">Methyltransferase</keyword>
<dbReference type="Gene3D" id="3.30.160.110">
    <property type="entry name" value="Siroheme synthase, domain 2"/>
    <property type="match status" value="1"/>
</dbReference>
<evidence type="ECO:0000313" key="22">
    <source>
        <dbReference type="Proteomes" id="UP000746741"/>
    </source>
</evidence>
<dbReference type="EMBL" id="JAAEDK010000037">
    <property type="protein sequence ID" value="MBR0660791.1"/>
    <property type="molecule type" value="Genomic_DNA"/>
</dbReference>
<evidence type="ECO:0000256" key="1">
    <source>
        <dbReference type="ARBA" id="ARBA00005010"/>
    </source>
</evidence>
<dbReference type="FunFam" id="3.30.160.110:FF:000001">
    <property type="entry name" value="Siroheme synthase"/>
    <property type="match status" value="1"/>
</dbReference>
<dbReference type="InterPro" id="IPR037115">
    <property type="entry name" value="Sirohaem_synt_dimer_dom_sf"/>
</dbReference>
<keyword evidence="5 20" id="KW-0808">Transferase</keyword>
<keyword evidence="9" id="KW-0456">Lyase</keyword>
<comment type="similarity">
    <text evidence="2">Belongs to the precorrin methyltransferase family.</text>
</comment>
<dbReference type="GO" id="GO:0051266">
    <property type="term" value="F:sirohydrochlorin ferrochelatase activity"/>
    <property type="evidence" value="ECO:0007669"/>
    <property type="project" value="InterPro"/>
</dbReference>
<dbReference type="NCBIfam" id="NF007922">
    <property type="entry name" value="PRK10637.1"/>
    <property type="match status" value="1"/>
</dbReference>
<dbReference type="GO" id="GO:0009236">
    <property type="term" value="P:cobalamin biosynthetic process"/>
    <property type="evidence" value="ECO:0007669"/>
    <property type="project" value="UniProtKB-KW"/>
</dbReference>
<comment type="pathway">
    <text evidence="14">Cofactor biosynthesis; adenosylcobalamin biosynthesis; precorrin-2 from uroporphyrinogen III: step 1/1.</text>
</comment>
<dbReference type="NCBIfam" id="TIGR01469">
    <property type="entry name" value="cobA_cysG_Cterm"/>
    <property type="match status" value="1"/>
</dbReference>
<dbReference type="GO" id="GO:0019354">
    <property type="term" value="P:siroheme biosynthetic process"/>
    <property type="evidence" value="ECO:0007669"/>
    <property type="project" value="InterPro"/>
</dbReference>
<dbReference type="GO" id="GO:0032259">
    <property type="term" value="P:methylation"/>
    <property type="evidence" value="ECO:0007669"/>
    <property type="project" value="UniProtKB-KW"/>
</dbReference>
<evidence type="ECO:0000256" key="3">
    <source>
        <dbReference type="ARBA" id="ARBA00022573"/>
    </source>
</evidence>
<dbReference type="Gene3D" id="3.40.50.720">
    <property type="entry name" value="NAD(P)-binding Rossmann-like Domain"/>
    <property type="match status" value="2"/>
</dbReference>
<gene>
    <name evidence="20" type="primary">cobA</name>
    <name evidence="21" type="ORF">GWK15_18915</name>
    <name evidence="20" type="ORF">GXW75_16150</name>
</gene>
<keyword evidence="7" id="KW-0560">Oxidoreductase</keyword>
<evidence type="ECO:0000313" key="21">
    <source>
        <dbReference type="EMBL" id="NKE19035.1"/>
    </source>
</evidence>
<dbReference type="PANTHER" id="PTHR45790:SF3">
    <property type="entry name" value="S-ADENOSYL-L-METHIONINE-DEPENDENT UROPORPHYRINOGEN III METHYLTRANSFERASE, CHLOROPLASTIC"/>
    <property type="match status" value="1"/>
</dbReference>
<organism evidence="20 23">
    <name type="scientific">Neoroseomonas oryzicola</name>
    <dbReference type="NCBI Taxonomy" id="535904"/>
    <lineage>
        <taxon>Bacteria</taxon>
        <taxon>Pseudomonadati</taxon>
        <taxon>Pseudomonadota</taxon>
        <taxon>Alphaproteobacteria</taxon>
        <taxon>Acetobacterales</taxon>
        <taxon>Acetobacteraceae</taxon>
        <taxon>Neoroseomonas</taxon>
    </lineage>
</organism>
<dbReference type="SUPFAM" id="SSF53790">
    <property type="entry name" value="Tetrapyrrole methylase"/>
    <property type="match status" value="1"/>
</dbReference>
<dbReference type="PANTHER" id="PTHR45790">
    <property type="entry name" value="SIROHEME SYNTHASE-RELATED"/>
    <property type="match status" value="1"/>
</dbReference>
<accession>A0A9X9WKD1</accession>
<sequence>MRHFPAFLDLRDRKVLVLGDGEVAERKAAPLAAAGAEIRHANTFRPDLLDGIVLAIGADAAEDQLRALSDAAQARGIPVNVVDRPELCSFIMPAIIDRDPVTVAVSTGGAAPVLARMVRQRIEAILPPTLGAVASLAGRLSTLVRRRLPDISARRRFLERALAGTPADLALAGRAEDAELAFRRALDDASATPVGMVFLVGAGPGAADLLTLRALRLMGEADVIVHDRLVSEEVLSLARRDAARIYVGKQRAHHCLPQGEINALLVRLAREGKRVVRLKGGDPFVFGRGGEEAAALAEAGIPHEVVPGVTAALACAAQTGIPLTHRDASRAVTFVTGHTRDGRLDVDFEGLARPGQTLAIYMGLSTLRELEAGLVRAGMDPSTPAAIVEAGGTPQARWLAGSLASIASEGPAWASTAPALVIIGEVVALGPEVAQRRIAQASPDAYALGTPPSAAPENRRSGLRRAVASRSSAR</sequence>
<dbReference type="InterPro" id="IPR050161">
    <property type="entry name" value="Siro_Cobalamin_biosynth"/>
</dbReference>
<dbReference type="PROSITE" id="PS00839">
    <property type="entry name" value="SUMT_1"/>
    <property type="match status" value="1"/>
</dbReference>
<feature type="domain" description="Siroheme synthase central" evidence="19">
    <location>
        <begin position="98"/>
        <end position="124"/>
    </location>
</feature>
<dbReference type="InterPro" id="IPR000878">
    <property type="entry name" value="4pyrrol_Mease"/>
</dbReference>
<evidence type="ECO:0000256" key="5">
    <source>
        <dbReference type="ARBA" id="ARBA00022679"/>
    </source>
</evidence>
<dbReference type="Pfam" id="PF00590">
    <property type="entry name" value="TP_methylase"/>
    <property type="match status" value="1"/>
</dbReference>
<evidence type="ECO:0000256" key="13">
    <source>
        <dbReference type="ARBA" id="ARBA00047561"/>
    </source>
</evidence>
<comment type="pathway">
    <text evidence="12">Porphyrin-containing compound metabolism; siroheme biosynthesis; precorrin-2 from uroporphyrinogen III: step 1/1.</text>
</comment>
<dbReference type="GO" id="GO:0004851">
    <property type="term" value="F:uroporphyrin-III C-methyltransferase activity"/>
    <property type="evidence" value="ECO:0007669"/>
    <property type="project" value="UniProtKB-EC"/>
</dbReference>
<evidence type="ECO:0000256" key="9">
    <source>
        <dbReference type="ARBA" id="ARBA00023239"/>
    </source>
</evidence>
<evidence type="ECO:0000256" key="14">
    <source>
        <dbReference type="ARBA" id="ARBA00060548"/>
    </source>
</evidence>
<dbReference type="RefSeq" id="WP_168042944.1">
    <property type="nucleotide sequence ID" value="NZ_JAAEDK010000037.1"/>
</dbReference>
<proteinExistence type="inferred from homology"/>
<feature type="active site" description="Proton donor" evidence="15">
    <location>
        <position position="249"/>
    </location>
</feature>
<evidence type="ECO:0000256" key="16">
    <source>
        <dbReference type="SAM" id="MobiDB-lite"/>
    </source>
</evidence>
<dbReference type="Gene3D" id="3.40.1010.10">
    <property type="entry name" value="Cobalt-precorrin-4 Transmethylase, Domain 1"/>
    <property type="match status" value="1"/>
</dbReference>
<dbReference type="PIRSF" id="PIRSF036426">
    <property type="entry name" value="Sirohaem_synth"/>
    <property type="match status" value="1"/>
</dbReference>
<dbReference type="Proteomes" id="UP000746741">
    <property type="component" value="Unassembled WGS sequence"/>
</dbReference>
<dbReference type="Pfam" id="PF10414">
    <property type="entry name" value="CysG_dimeriser"/>
    <property type="match status" value="1"/>
</dbReference>
<dbReference type="NCBIfam" id="NF004790">
    <property type="entry name" value="PRK06136.1"/>
    <property type="match status" value="1"/>
</dbReference>
<evidence type="ECO:0000313" key="20">
    <source>
        <dbReference type="EMBL" id="MBR0660791.1"/>
    </source>
</evidence>
<dbReference type="GO" id="GO:0043115">
    <property type="term" value="F:precorrin-2 dehydrogenase activity"/>
    <property type="evidence" value="ECO:0007669"/>
    <property type="project" value="UniProtKB-EC"/>
</dbReference>
<dbReference type="Gene3D" id="3.30.950.10">
    <property type="entry name" value="Methyltransferase, Cobalt-precorrin-4 Transmethylase, Domain 2"/>
    <property type="match status" value="1"/>
</dbReference>
<evidence type="ECO:0000256" key="8">
    <source>
        <dbReference type="ARBA" id="ARBA00023027"/>
    </source>
</evidence>
<dbReference type="FunFam" id="3.30.950.10:FF:000001">
    <property type="entry name" value="Siroheme synthase"/>
    <property type="match status" value="1"/>
</dbReference>
<comment type="catalytic activity">
    <reaction evidence="13">
        <text>precorrin-2 + NAD(+) = sirohydrochlorin + NADH + 2 H(+)</text>
        <dbReference type="Rhea" id="RHEA:15613"/>
        <dbReference type="ChEBI" id="CHEBI:15378"/>
        <dbReference type="ChEBI" id="CHEBI:57540"/>
        <dbReference type="ChEBI" id="CHEBI:57945"/>
        <dbReference type="ChEBI" id="CHEBI:58351"/>
        <dbReference type="ChEBI" id="CHEBI:58827"/>
        <dbReference type="EC" id="1.3.1.76"/>
    </reaction>
</comment>
<evidence type="ECO:0000256" key="2">
    <source>
        <dbReference type="ARBA" id="ARBA00005879"/>
    </source>
</evidence>
<feature type="region of interest" description="Disordered" evidence="16">
    <location>
        <begin position="442"/>
        <end position="474"/>
    </location>
</feature>
<dbReference type="Pfam" id="PF14824">
    <property type="entry name" value="Sirohm_synth_M"/>
    <property type="match status" value="1"/>
</dbReference>
<reference evidence="20" key="1">
    <citation type="submission" date="2020-01" db="EMBL/GenBank/DDBJ databases">
        <authorList>
            <person name="Rat A."/>
        </authorList>
    </citation>
    <scope>NUCLEOTIDE SEQUENCE</scope>
    <source>
        <strain evidence="20">LMG 31161</strain>
    </source>
</reference>
<evidence type="ECO:0000256" key="15">
    <source>
        <dbReference type="PIRSR" id="PIRSR036426-1"/>
    </source>
</evidence>
<dbReference type="InterPro" id="IPR014777">
    <property type="entry name" value="4pyrrole_Mease_sub1"/>
</dbReference>
<evidence type="ECO:0000256" key="4">
    <source>
        <dbReference type="ARBA" id="ARBA00022603"/>
    </source>
</evidence>
<evidence type="ECO:0000313" key="23">
    <source>
        <dbReference type="Proteomes" id="UP001138708"/>
    </source>
</evidence>
<dbReference type="InterPro" id="IPR012409">
    <property type="entry name" value="Sirohaem_synth"/>
</dbReference>
<dbReference type="CDD" id="cd11642">
    <property type="entry name" value="SUMT"/>
    <property type="match status" value="1"/>
</dbReference>
<dbReference type="NCBIfam" id="TIGR01470">
    <property type="entry name" value="cysG_Nterm"/>
    <property type="match status" value="1"/>
</dbReference>
<keyword evidence="22" id="KW-1185">Reference proteome</keyword>
<dbReference type="SUPFAM" id="SSF51735">
    <property type="entry name" value="NAD(P)-binding Rossmann-fold domains"/>
    <property type="match status" value="1"/>
</dbReference>